<feature type="region of interest" description="Disordered" evidence="4">
    <location>
        <begin position="1"/>
        <end position="87"/>
    </location>
</feature>
<proteinExistence type="predicted"/>
<keyword evidence="3" id="KW-0862">Zinc</keyword>
<evidence type="ECO:0000256" key="4">
    <source>
        <dbReference type="SAM" id="MobiDB-lite"/>
    </source>
</evidence>
<dbReference type="Proteomes" id="UP000244722">
    <property type="component" value="Unassembled WGS sequence"/>
</dbReference>
<feature type="compositionally biased region" description="Basic and acidic residues" evidence="4">
    <location>
        <begin position="28"/>
        <end position="37"/>
    </location>
</feature>
<dbReference type="GO" id="GO:0008270">
    <property type="term" value="F:zinc ion binding"/>
    <property type="evidence" value="ECO:0007669"/>
    <property type="project" value="UniProtKB-KW"/>
</dbReference>
<keyword evidence="2" id="KW-0863">Zinc-finger</keyword>
<dbReference type="EMBL" id="NESQ01000252">
    <property type="protein sequence ID" value="PUU75068.1"/>
    <property type="molecule type" value="Genomic_DNA"/>
</dbReference>
<reference evidence="6 7" key="1">
    <citation type="submission" date="2017-04" db="EMBL/GenBank/DDBJ databases">
        <title>Draft genome sequence of Tuber borchii Vittad., a whitish edible truffle.</title>
        <authorList>
            <consortium name="DOE Joint Genome Institute"/>
            <person name="Murat C."/>
            <person name="Kuo A."/>
            <person name="Barry K.W."/>
            <person name="Clum A."/>
            <person name="Dockter R.B."/>
            <person name="Fauchery L."/>
            <person name="Iotti M."/>
            <person name="Kohler A."/>
            <person name="Labutti K."/>
            <person name="Lindquist E.A."/>
            <person name="Lipzen A."/>
            <person name="Ohm R.A."/>
            <person name="Wang M."/>
            <person name="Grigoriev I.V."/>
            <person name="Zambonelli A."/>
            <person name="Martin F.M."/>
        </authorList>
    </citation>
    <scope>NUCLEOTIDE SEQUENCE [LARGE SCALE GENOMIC DNA]</scope>
    <source>
        <strain evidence="6 7">Tbo3840</strain>
    </source>
</reference>
<evidence type="ECO:0000256" key="1">
    <source>
        <dbReference type="ARBA" id="ARBA00022723"/>
    </source>
</evidence>
<evidence type="ECO:0000313" key="7">
    <source>
        <dbReference type="Proteomes" id="UP000244722"/>
    </source>
</evidence>
<evidence type="ECO:0000313" key="6">
    <source>
        <dbReference type="EMBL" id="PUU75068.1"/>
    </source>
</evidence>
<dbReference type="OrthoDB" id="10526434at2759"/>
<dbReference type="InterPro" id="IPR001876">
    <property type="entry name" value="Znf_RanBP2"/>
</dbReference>
<feature type="domain" description="RanBP2-type" evidence="5">
    <location>
        <begin position="96"/>
        <end position="115"/>
    </location>
</feature>
<dbReference type="AlphaFoldDB" id="A0A2T6ZHU6"/>
<comment type="caution">
    <text evidence="6">The sequence shown here is derived from an EMBL/GenBank/DDBJ whole genome shotgun (WGS) entry which is preliminary data.</text>
</comment>
<dbReference type="PROSITE" id="PS01358">
    <property type="entry name" value="ZF_RANBP2_1"/>
    <property type="match status" value="1"/>
</dbReference>
<organism evidence="6 7">
    <name type="scientific">Tuber borchii</name>
    <name type="common">White truffle</name>
    <dbReference type="NCBI Taxonomy" id="42251"/>
    <lineage>
        <taxon>Eukaryota</taxon>
        <taxon>Fungi</taxon>
        <taxon>Dikarya</taxon>
        <taxon>Ascomycota</taxon>
        <taxon>Pezizomycotina</taxon>
        <taxon>Pezizomycetes</taxon>
        <taxon>Pezizales</taxon>
        <taxon>Tuberaceae</taxon>
        <taxon>Tuber</taxon>
    </lineage>
</organism>
<protein>
    <recommendedName>
        <fullName evidence="5">RanBP2-type domain-containing protein</fullName>
    </recommendedName>
</protein>
<evidence type="ECO:0000259" key="5">
    <source>
        <dbReference type="PROSITE" id="PS01358"/>
    </source>
</evidence>
<evidence type="ECO:0000256" key="3">
    <source>
        <dbReference type="ARBA" id="ARBA00022833"/>
    </source>
</evidence>
<evidence type="ECO:0000256" key="2">
    <source>
        <dbReference type="ARBA" id="ARBA00022771"/>
    </source>
</evidence>
<feature type="compositionally biased region" description="Basic and acidic residues" evidence="4">
    <location>
        <begin position="67"/>
        <end position="77"/>
    </location>
</feature>
<name>A0A2T6ZHU6_TUBBO</name>
<keyword evidence="1" id="KW-0479">Metal-binding</keyword>
<gene>
    <name evidence="6" type="ORF">B9Z19DRAFT_1131958</name>
</gene>
<keyword evidence="7" id="KW-1185">Reference proteome</keyword>
<accession>A0A2T6ZHU6</accession>
<sequence length="138" mass="15466">MPHGLRNLALLSMPRRKPLQRTLIPPRESSEGEKGEPVTEPPPVEEEKEGWSSSPEGWETSDDGDDDGKVGKEDRDKKGKKGKGKGKQVMTCWMFWECCECGANNAPARGKCRECGRVKCDLCYRRLPRKVAVVGDFM</sequence>